<protein>
    <submittedName>
        <fullName evidence="5">Transcriptional regulator, MarR family</fullName>
    </submittedName>
</protein>
<gene>
    <name evidence="5" type="ORF">NBRC111893_79</name>
</gene>
<dbReference type="InterPro" id="IPR036388">
    <property type="entry name" value="WH-like_DNA-bd_sf"/>
</dbReference>
<dbReference type="SMART" id="SM00347">
    <property type="entry name" value="HTH_MARR"/>
    <property type="match status" value="1"/>
</dbReference>
<dbReference type="Proteomes" id="UP000286974">
    <property type="component" value="Unassembled WGS sequence"/>
</dbReference>
<reference evidence="5 6" key="1">
    <citation type="submission" date="2017-11" db="EMBL/GenBank/DDBJ databases">
        <title>Draft Genome Sequence of Lactobacillus curieae NBRC 111893 isolated from Koso, a Japanese sugar-Vegetable Fermented Beverage.</title>
        <authorList>
            <person name="Chiou T.Y."/>
            <person name="Oshima K."/>
            <person name="Suda W."/>
            <person name="Hattori M."/>
            <person name="Takahashi T."/>
        </authorList>
    </citation>
    <scope>NUCLEOTIDE SEQUENCE [LARGE SCALE GENOMIC DNA]</scope>
    <source>
        <strain evidence="5 6">NBRC111893</strain>
    </source>
</reference>
<keyword evidence="2" id="KW-0238">DNA-binding</keyword>
<dbReference type="InterPro" id="IPR036390">
    <property type="entry name" value="WH_DNA-bd_sf"/>
</dbReference>
<organism evidence="5 6">
    <name type="scientific">Lentilactobacillus kosonis</name>
    <dbReference type="NCBI Taxonomy" id="2810561"/>
    <lineage>
        <taxon>Bacteria</taxon>
        <taxon>Bacillati</taxon>
        <taxon>Bacillota</taxon>
        <taxon>Bacilli</taxon>
        <taxon>Lactobacillales</taxon>
        <taxon>Lactobacillaceae</taxon>
        <taxon>Lentilactobacillus</taxon>
    </lineage>
</organism>
<dbReference type="Pfam" id="PF01047">
    <property type="entry name" value="MarR"/>
    <property type="match status" value="1"/>
</dbReference>
<keyword evidence="1" id="KW-0805">Transcription regulation</keyword>
<name>A0A401FHT9_9LACO</name>
<evidence type="ECO:0000256" key="3">
    <source>
        <dbReference type="ARBA" id="ARBA00023163"/>
    </source>
</evidence>
<dbReference type="PANTHER" id="PTHR42756">
    <property type="entry name" value="TRANSCRIPTIONAL REGULATOR, MARR"/>
    <property type="match status" value="1"/>
</dbReference>
<dbReference type="PROSITE" id="PS50995">
    <property type="entry name" value="HTH_MARR_2"/>
    <property type="match status" value="1"/>
</dbReference>
<sequence length="141" mass="15931">MDSRQLALKLLKAMNSNNRPTGIHGLADDTGGSDYFVLHYLEQHSDVTPSELSKSLHVTTARVSKIIRGLESKQLISRNSMPTDLRKFVISLTPLGKQALNDHDEKRLSYLSQMMEYLGEDDAEDYIRLITKLSQRGANRN</sequence>
<proteinExistence type="predicted"/>
<evidence type="ECO:0000256" key="2">
    <source>
        <dbReference type="ARBA" id="ARBA00023125"/>
    </source>
</evidence>
<dbReference type="InterPro" id="IPR000835">
    <property type="entry name" value="HTH_MarR-typ"/>
</dbReference>
<dbReference type="GO" id="GO:0003677">
    <property type="term" value="F:DNA binding"/>
    <property type="evidence" value="ECO:0007669"/>
    <property type="project" value="UniProtKB-KW"/>
</dbReference>
<dbReference type="GO" id="GO:0003700">
    <property type="term" value="F:DNA-binding transcription factor activity"/>
    <property type="evidence" value="ECO:0007669"/>
    <property type="project" value="InterPro"/>
</dbReference>
<dbReference type="PRINTS" id="PR00598">
    <property type="entry name" value="HTHMARR"/>
</dbReference>
<evidence type="ECO:0000259" key="4">
    <source>
        <dbReference type="PROSITE" id="PS50995"/>
    </source>
</evidence>
<keyword evidence="3" id="KW-0804">Transcription</keyword>
<keyword evidence="6" id="KW-1185">Reference proteome</keyword>
<dbReference type="AlphaFoldDB" id="A0A401FHT9"/>
<dbReference type="SUPFAM" id="SSF46785">
    <property type="entry name" value="Winged helix' DNA-binding domain"/>
    <property type="match status" value="1"/>
</dbReference>
<dbReference type="OrthoDB" id="1853358at2"/>
<evidence type="ECO:0000313" key="5">
    <source>
        <dbReference type="EMBL" id="GAY71933.1"/>
    </source>
</evidence>
<feature type="domain" description="HTH marR-type" evidence="4">
    <location>
        <begin position="1"/>
        <end position="135"/>
    </location>
</feature>
<dbReference type="RefSeq" id="WP_125007551.1">
    <property type="nucleotide sequence ID" value="NZ_BEXA01000001.1"/>
</dbReference>
<dbReference type="PANTHER" id="PTHR42756:SF1">
    <property type="entry name" value="TRANSCRIPTIONAL REPRESSOR OF EMRAB OPERON"/>
    <property type="match status" value="1"/>
</dbReference>
<accession>A0A401FHT9</accession>
<dbReference type="Gene3D" id="1.10.10.10">
    <property type="entry name" value="Winged helix-like DNA-binding domain superfamily/Winged helix DNA-binding domain"/>
    <property type="match status" value="1"/>
</dbReference>
<evidence type="ECO:0000313" key="6">
    <source>
        <dbReference type="Proteomes" id="UP000286974"/>
    </source>
</evidence>
<comment type="caution">
    <text evidence="5">The sequence shown here is derived from an EMBL/GenBank/DDBJ whole genome shotgun (WGS) entry which is preliminary data.</text>
</comment>
<dbReference type="EMBL" id="BEXA01000001">
    <property type="protein sequence ID" value="GAY71933.1"/>
    <property type="molecule type" value="Genomic_DNA"/>
</dbReference>
<evidence type="ECO:0000256" key="1">
    <source>
        <dbReference type="ARBA" id="ARBA00023015"/>
    </source>
</evidence>